<dbReference type="Proteomes" id="UP001213623">
    <property type="component" value="Chromosome 5"/>
</dbReference>
<sequence length="64" mass="7212">MDDYRQEAEERRWQRGLSEQDLEAGTNAGEAYPEAPQMQVPRTHAADGAPQDVKTQLVTELPTQ</sequence>
<feature type="compositionally biased region" description="Polar residues" evidence="1">
    <location>
        <begin position="53"/>
        <end position="64"/>
    </location>
</feature>
<protein>
    <submittedName>
        <fullName evidence="2">Uncharacterized protein</fullName>
    </submittedName>
</protein>
<dbReference type="EMBL" id="CP119896">
    <property type="protein sequence ID" value="WFD28099.1"/>
    <property type="molecule type" value="Genomic_DNA"/>
</dbReference>
<keyword evidence="3" id="KW-1185">Reference proteome</keyword>
<organism evidence="2 3">
    <name type="scientific">Malassezia nana</name>
    <dbReference type="NCBI Taxonomy" id="180528"/>
    <lineage>
        <taxon>Eukaryota</taxon>
        <taxon>Fungi</taxon>
        <taxon>Dikarya</taxon>
        <taxon>Basidiomycota</taxon>
        <taxon>Ustilaginomycotina</taxon>
        <taxon>Malasseziomycetes</taxon>
        <taxon>Malasseziales</taxon>
        <taxon>Malasseziaceae</taxon>
        <taxon>Malassezia</taxon>
    </lineage>
</organism>
<gene>
    <name evidence="2" type="ORF">MNAN1_003105</name>
</gene>
<reference evidence="2" key="1">
    <citation type="submission" date="2023-03" db="EMBL/GenBank/DDBJ databases">
        <title>Mating type loci evolution in Malassezia.</title>
        <authorList>
            <person name="Coelho M.A."/>
        </authorList>
    </citation>
    <scope>NUCLEOTIDE SEQUENCE</scope>
    <source>
        <strain evidence="2">CBS 9557</strain>
    </source>
</reference>
<accession>A0AAF0ELQ2</accession>
<feature type="compositionally biased region" description="Basic and acidic residues" evidence="1">
    <location>
        <begin position="1"/>
        <end position="13"/>
    </location>
</feature>
<evidence type="ECO:0000313" key="3">
    <source>
        <dbReference type="Proteomes" id="UP001213623"/>
    </source>
</evidence>
<name>A0AAF0ELQ2_9BASI</name>
<proteinExistence type="predicted"/>
<evidence type="ECO:0000256" key="1">
    <source>
        <dbReference type="SAM" id="MobiDB-lite"/>
    </source>
</evidence>
<dbReference type="AlphaFoldDB" id="A0AAF0ELQ2"/>
<feature type="region of interest" description="Disordered" evidence="1">
    <location>
        <begin position="1"/>
        <end position="64"/>
    </location>
</feature>
<evidence type="ECO:0000313" key="2">
    <source>
        <dbReference type="EMBL" id="WFD28099.1"/>
    </source>
</evidence>